<organism evidence="2 3">
    <name type="scientific">Streptomyces xiangluensis</name>
    <dbReference type="NCBI Taxonomy" id="2665720"/>
    <lineage>
        <taxon>Bacteria</taxon>
        <taxon>Bacillati</taxon>
        <taxon>Actinomycetota</taxon>
        <taxon>Actinomycetes</taxon>
        <taxon>Kitasatosporales</taxon>
        <taxon>Streptomycetaceae</taxon>
        <taxon>Streptomyces</taxon>
    </lineage>
</organism>
<evidence type="ECO:0000313" key="2">
    <source>
        <dbReference type="EMBL" id="MFC4465226.1"/>
    </source>
</evidence>
<keyword evidence="3" id="KW-1185">Reference proteome</keyword>
<gene>
    <name evidence="2" type="ORF">ACFPH6_11835</name>
</gene>
<protein>
    <submittedName>
        <fullName evidence="2">RRQRL motif-containing zinc-binding protein</fullName>
    </submittedName>
</protein>
<sequence>MSQTAKADPRGTPSQDHHTPSGFSPEHRPDPSNPLVSEFGRGAVPEGLVTRRQLRDMGLSPGGNNGPVAILRCKWCSHRPQWSCTHPTRGFLLRVDLAKPKRVPTLAQEWALDRAMAARPTCSECGRRFHICLSWPGTPAPYRRLHQQPSENRSVSQRSVSPPSWADSPG</sequence>
<feature type="region of interest" description="Disordered" evidence="1">
    <location>
        <begin position="143"/>
        <end position="170"/>
    </location>
</feature>
<accession>A0ABV8YQ14</accession>
<feature type="region of interest" description="Disordered" evidence="1">
    <location>
        <begin position="1"/>
        <end position="40"/>
    </location>
</feature>
<evidence type="ECO:0000313" key="3">
    <source>
        <dbReference type="Proteomes" id="UP001596012"/>
    </source>
</evidence>
<name>A0ABV8YQ14_9ACTN</name>
<dbReference type="NCBIfam" id="NF041638">
    <property type="entry name" value="QRL_CxxC_CxxC"/>
    <property type="match status" value="1"/>
</dbReference>
<reference evidence="3" key="1">
    <citation type="journal article" date="2019" name="Int. J. Syst. Evol. Microbiol.">
        <title>The Global Catalogue of Microorganisms (GCM) 10K type strain sequencing project: providing services to taxonomists for standard genome sequencing and annotation.</title>
        <authorList>
            <consortium name="The Broad Institute Genomics Platform"/>
            <consortium name="The Broad Institute Genome Sequencing Center for Infectious Disease"/>
            <person name="Wu L."/>
            <person name="Ma J."/>
        </authorList>
    </citation>
    <scope>NUCLEOTIDE SEQUENCE [LARGE SCALE GENOMIC DNA]</scope>
    <source>
        <strain evidence="3">DT43</strain>
    </source>
</reference>
<dbReference type="RefSeq" id="WP_386341055.1">
    <property type="nucleotide sequence ID" value="NZ_JBHSFG010000019.1"/>
</dbReference>
<comment type="caution">
    <text evidence="2">The sequence shown here is derived from an EMBL/GenBank/DDBJ whole genome shotgun (WGS) entry which is preliminary data.</text>
</comment>
<proteinExistence type="predicted"/>
<dbReference type="InterPro" id="IPR048142">
    <property type="entry name" value="QRL_CxxC_CxxC"/>
</dbReference>
<dbReference type="EMBL" id="JBHSFG010000019">
    <property type="protein sequence ID" value="MFC4465226.1"/>
    <property type="molecule type" value="Genomic_DNA"/>
</dbReference>
<evidence type="ECO:0000256" key="1">
    <source>
        <dbReference type="SAM" id="MobiDB-lite"/>
    </source>
</evidence>
<dbReference type="Proteomes" id="UP001596012">
    <property type="component" value="Unassembled WGS sequence"/>
</dbReference>
<feature type="compositionally biased region" description="Low complexity" evidence="1">
    <location>
        <begin position="153"/>
        <end position="164"/>
    </location>
</feature>
<feature type="compositionally biased region" description="Basic and acidic residues" evidence="1">
    <location>
        <begin position="15"/>
        <end position="30"/>
    </location>
</feature>